<evidence type="ECO:0000259" key="5">
    <source>
        <dbReference type="PROSITE" id="PS51677"/>
    </source>
</evidence>
<dbReference type="GO" id="GO:0005975">
    <property type="term" value="P:carbohydrate metabolic process"/>
    <property type="evidence" value="ECO:0007669"/>
    <property type="project" value="InterPro"/>
</dbReference>
<keyword evidence="1" id="KW-0479">Metal-binding</keyword>
<sequence>MIFNLSLVAAVLALASTTSAAPSATPSPAASAPVPPPVIPLPPFNGTFVGDYPTLFATAPTNTTLVQKWLSELNLTAVADFPLVPFTASGDPQNPSAVPVEACDWTTTGCFNKDLHVCPLGVWGLTYDDGPTEFSTKLYDFLDTTNQKATLFYIGTNVVQNWQAARRACGAGHQIAVHTWSHNPSTSLTNEQFVAEVKYTEMAIKELCGFTPTYFRPPYGDIDNRIRGLLWAMGYTSVIWDYDTNDWQMDPASTQTAVTPTSIGTLFDGWIAASKNDTAGHITLEHELYQSTVDVAIANLPKIQATWKTMPVSACMGDAHPYRETNITLATINGGTTGVSTGTNTSTTTTLPSGASPTNGGSTTPKSGTSSAASTFVLKDMKIVSAVTAAAAIAFSQLL</sequence>
<evidence type="ECO:0000256" key="4">
    <source>
        <dbReference type="SAM" id="SignalP"/>
    </source>
</evidence>
<keyword evidence="4" id="KW-0732">Signal</keyword>
<reference evidence="6" key="1">
    <citation type="journal article" date="2020" name="Fungal Divers.">
        <title>Resolving the Mortierellaceae phylogeny through synthesis of multi-gene phylogenetics and phylogenomics.</title>
        <authorList>
            <person name="Vandepol N."/>
            <person name="Liber J."/>
            <person name="Desiro A."/>
            <person name="Na H."/>
            <person name="Kennedy M."/>
            <person name="Barry K."/>
            <person name="Grigoriev I.V."/>
            <person name="Miller A.N."/>
            <person name="O'Donnell K."/>
            <person name="Stajich J.E."/>
            <person name="Bonito G."/>
        </authorList>
    </citation>
    <scope>NUCLEOTIDE SEQUENCE</scope>
    <source>
        <strain evidence="6">REB-010B</strain>
    </source>
</reference>
<dbReference type="GO" id="GO:0016020">
    <property type="term" value="C:membrane"/>
    <property type="evidence" value="ECO:0007669"/>
    <property type="project" value="TreeGrafter"/>
</dbReference>
<evidence type="ECO:0000313" key="6">
    <source>
        <dbReference type="EMBL" id="KAG0324257.1"/>
    </source>
</evidence>
<evidence type="ECO:0000256" key="3">
    <source>
        <dbReference type="SAM" id="MobiDB-lite"/>
    </source>
</evidence>
<dbReference type="Gene3D" id="3.20.20.370">
    <property type="entry name" value="Glycoside hydrolase/deacetylase"/>
    <property type="match status" value="1"/>
</dbReference>
<keyword evidence="2" id="KW-0378">Hydrolase</keyword>
<keyword evidence="7" id="KW-1185">Reference proteome</keyword>
<proteinExistence type="predicted"/>
<dbReference type="AlphaFoldDB" id="A0A9P6RN82"/>
<feature type="chain" id="PRO_5040426356" evidence="4">
    <location>
        <begin position="21"/>
        <end position="399"/>
    </location>
</feature>
<evidence type="ECO:0000313" key="7">
    <source>
        <dbReference type="Proteomes" id="UP000738325"/>
    </source>
</evidence>
<dbReference type="Proteomes" id="UP000738325">
    <property type="component" value="Unassembled WGS sequence"/>
</dbReference>
<feature type="domain" description="NodB homology" evidence="5">
    <location>
        <begin position="121"/>
        <end position="315"/>
    </location>
</feature>
<dbReference type="OrthoDB" id="407355at2759"/>
<dbReference type="PANTHER" id="PTHR10587:SF133">
    <property type="entry name" value="CHITIN DEACETYLASE 1-RELATED"/>
    <property type="match status" value="1"/>
</dbReference>
<organism evidence="6 7">
    <name type="scientific">Dissophora globulifera</name>
    <dbReference type="NCBI Taxonomy" id="979702"/>
    <lineage>
        <taxon>Eukaryota</taxon>
        <taxon>Fungi</taxon>
        <taxon>Fungi incertae sedis</taxon>
        <taxon>Mucoromycota</taxon>
        <taxon>Mortierellomycotina</taxon>
        <taxon>Mortierellomycetes</taxon>
        <taxon>Mortierellales</taxon>
        <taxon>Mortierellaceae</taxon>
        <taxon>Dissophora</taxon>
    </lineage>
</organism>
<dbReference type="GO" id="GO:0009272">
    <property type="term" value="P:fungal-type cell wall biogenesis"/>
    <property type="evidence" value="ECO:0007669"/>
    <property type="project" value="UniProtKB-ARBA"/>
</dbReference>
<feature type="region of interest" description="Disordered" evidence="3">
    <location>
        <begin position="338"/>
        <end position="370"/>
    </location>
</feature>
<dbReference type="InterPro" id="IPR050248">
    <property type="entry name" value="Polysacc_deacetylase_ArnD"/>
</dbReference>
<dbReference type="GO" id="GO:0046872">
    <property type="term" value="F:metal ion binding"/>
    <property type="evidence" value="ECO:0007669"/>
    <property type="project" value="UniProtKB-KW"/>
</dbReference>
<dbReference type="PANTHER" id="PTHR10587">
    <property type="entry name" value="GLYCOSYL TRANSFERASE-RELATED"/>
    <property type="match status" value="1"/>
</dbReference>
<protein>
    <submittedName>
        <fullName evidence="6">Chitin deacetylase</fullName>
    </submittedName>
</protein>
<comment type="caution">
    <text evidence="6">The sequence shown here is derived from an EMBL/GenBank/DDBJ whole genome shotgun (WGS) entry which is preliminary data.</text>
</comment>
<accession>A0A9P6RN82</accession>
<dbReference type="EMBL" id="JAAAIP010000157">
    <property type="protein sequence ID" value="KAG0324257.1"/>
    <property type="molecule type" value="Genomic_DNA"/>
</dbReference>
<evidence type="ECO:0000256" key="2">
    <source>
        <dbReference type="ARBA" id="ARBA00022801"/>
    </source>
</evidence>
<dbReference type="InterPro" id="IPR002509">
    <property type="entry name" value="NODB_dom"/>
</dbReference>
<name>A0A9P6RN82_9FUNG</name>
<evidence type="ECO:0000256" key="1">
    <source>
        <dbReference type="ARBA" id="ARBA00022723"/>
    </source>
</evidence>
<feature type="signal peptide" evidence="4">
    <location>
        <begin position="1"/>
        <end position="20"/>
    </location>
</feature>
<dbReference type="SUPFAM" id="SSF88713">
    <property type="entry name" value="Glycoside hydrolase/deacetylase"/>
    <property type="match status" value="1"/>
</dbReference>
<dbReference type="PROSITE" id="PS51677">
    <property type="entry name" value="NODB"/>
    <property type="match status" value="1"/>
</dbReference>
<dbReference type="Pfam" id="PF01522">
    <property type="entry name" value="Polysacc_deac_1"/>
    <property type="match status" value="1"/>
</dbReference>
<dbReference type="GO" id="GO:0004099">
    <property type="term" value="F:chitin deacetylase activity"/>
    <property type="evidence" value="ECO:0007669"/>
    <property type="project" value="TreeGrafter"/>
</dbReference>
<gene>
    <name evidence="6" type="primary">CDA2_2</name>
    <name evidence="6" type="ORF">BGZ99_002042</name>
</gene>
<dbReference type="InterPro" id="IPR011330">
    <property type="entry name" value="Glyco_hydro/deAcase_b/a-brl"/>
</dbReference>